<dbReference type="InterPro" id="IPR001611">
    <property type="entry name" value="Leu-rich_rpt"/>
</dbReference>
<keyword evidence="7" id="KW-0472">Membrane</keyword>
<evidence type="ECO:0000313" key="11">
    <source>
        <dbReference type="Proteomes" id="UP000006727"/>
    </source>
</evidence>
<keyword evidence="6" id="KW-1133">Transmembrane helix</keyword>
<dbReference type="Pfam" id="PF00560">
    <property type="entry name" value="LRR_1"/>
    <property type="match status" value="1"/>
</dbReference>
<evidence type="ECO:0000256" key="7">
    <source>
        <dbReference type="ARBA" id="ARBA00023136"/>
    </source>
</evidence>
<feature type="domain" description="Leucine-rich repeat-containing N-terminal plant-type" evidence="9">
    <location>
        <begin position="62"/>
        <end position="98"/>
    </location>
</feature>
<dbReference type="GO" id="GO:0016020">
    <property type="term" value="C:membrane"/>
    <property type="evidence" value="ECO:0007669"/>
    <property type="project" value="UniProtKB-SubCell"/>
</dbReference>
<comment type="subcellular location">
    <subcellularLocation>
        <location evidence="1">Membrane</location>
        <topology evidence="1">Single-pass type I membrane protein</topology>
    </subcellularLocation>
</comment>
<evidence type="ECO:0000256" key="2">
    <source>
        <dbReference type="ARBA" id="ARBA00022614"/>
    </source>
</evidence>
<protein>
    <recommendedName>
        <fullName evidence="9">Leucine-rich repeat-containing N-terminal plant-type domain-containing protein</fullName>
    </recommendedName>
</protein>
<reference evidence="10" key="3">
    <citation type="submission" date="2020-12" db="UniProtKB">
        <authorList>
            <consortium name="EnsemblPlants"/>
        </authorList>
    </citation>
    <scope>IDENTIFICATION</scope>
</reference>
<organism evidence="10 11">
    <name type="scientific">Physcomitrium patens</name>
    <name type="common">Spreading-leaved earth moss</name>
    <name type="synonym">Physcomitrella patens</name>
    <dbReference type="NCBI Taxonomy" id="3218"/>
    <lineage>
        <taxon>Eukaryota</taxon>
        <taxon>Viridiplantae</taxon>
        <taxon>Streptophyta</taxon>
        <taxon>Embryophyta</taxon>
        <taxon>Bryophyta</taxon>
        <taxon>Bryophytina</taxon>
        <taxon>Bryopsida</taxon>
        <taxon>Funariidae</taxon>
        <taxon>Funariales</taxon>
        <taxon>Funariaceae</taxon>
        <taxon>Physcomitrium</taxon>
    </lineage>
</organism>
<evidence type="ECO:0000313" key="10">
    <source>
        <dbReference type="EnsemblPlants" id="Pp3c21_6170V3.3"/>
    </source>
</evidence>
<keyword evidence="2" id="KW-0433">Leucine-rich repeat</keyword>
<evidence type="ECO:0000256" key="1">
    <source>
        <dbReference type="ARBA" id="ARBA00004479"/>
    </source>
</evidence>
<sequence length="340" mass="36162">MACSGPCWFQLTVCSVFHIPGLLKNMAMEMRAQGTRGGSVWALACVLMASLAHSAMAQCSPAESDALLKFKSFFSDPRNDFASWTGGNCCSWKGVQCSGSGVTGINLDFGAPSRGGPGAPSLLIWSDPEASFKAGEALSHLYQLQVLHTNWIIWNAPLPVRKFANLPLREIVVRNGFLGNANAAGGALGNDIGLFANSLEVLILQNTKYNIGLPSDLCKLKKLRVLEVSESHLPNVGPACLGSALNNTLQEVRVHSNYKITTGLPVWPTLLPYLKVLDFSNNAHSGNIPVQYGKLANVELHLGGNHLTGKLPSGLSALPESAFRPGNEKLCGAPLSTCPA</sequence>
<keyword evidence="4" id="KW-0732">Signal</keyword>
<dbReference type="InParanoid" id="A0A7I4CB87"/>
<dbReference type="Gramene" id="Pp3c21_6170V3.3">
    <property type="protein sequence ID" value="Pp3c21_6170V3.3"/>
    <property type="gene ID" value="Pp3c21_6170"/>
</dbReference>
<evidence type="ECO:0000259" key="9">
    <source>
        <dbReference type="Pfam" id="PF08263"/>
    </source>
</evidence>
<accession>A0A7I4CB87</accession>
<dbReference type="Pfam" id="PF08263">
    <property type="entry name" value="LRRNT_2"/>
    <property type="match status" value="1"/>
</dbReference>
<keyword evidence="3" id="KW-0812">Transmembrane</keyword>
<dbReference type="Proteomes" id="UP000006727">
    <property type="component" value="Chromosome 21"/>
</dbReference>
<dbReference type="PANTHER" id="PTHR48063:SF112">
    <property type="entry name" value="RECEPTOR LIKE PROTEIN 30-LIKE"/>
    <property type="match status" value="1"/>
</dbReference>
<evidence type="ECO:0000256" key="4">
    <source>
        <dbReference type="ARBA" id="ARBA00022729"/>
    </source>
</evidence>
<gene>
    <name evidence="10" type="primary">LOC112273894</name>
</gene>
<dbReference type="SUPFAM" id="SSF52058">
    <property type="entry name" value="L domain-like"/>
    <property type="match status" value="1"/>
</dbReference>
<evidence type="ECO:0000256" key="3">
    <source>
        <dbReference type="ARBA" id="ARBA00022692"/>
    </source>
</evidence>
<dbReference type="EnsemblPlants" id="Pp3c21_6170V3.3">
    <property type="protein sequence ID" value="Pp3c21_6170V3.3"/>
    <property type="gene ID" value="Pp3c21_6170"/>
</dbReference>
<name>A0A7I4CB87_PHYPA</name>
<dbReference type="InterPro" id="IPR013210">
    <property type="entry name" value="LRR_N_plant-typ"/>
</dbReference>
<keyword evidence="5" id="KW-0677">Repeat</keyword>
<dbReference type="AlphaFoldDB" id="A0A7I4CB87"/>
<dbReference type="PANTHER" id="PTHR48063">
    <property type="entry name" value="LRR RECEPTOR-LIKE KINASE"/>
    <property type="match status" value="1"/>
</dbReference>
<evidence type="ECO:0000256" key="8">
    <source>
        <dbReference type="ARBA" id="ARBA00023180"/>
    </source>
</evidence>
<dbReference type="InterPro" id="IPR032675">
    <property type="entry name" value="LRR_dom_sf"/>
</dbReference>
<reference evidence="10 11" key="1">
    <citation type="journal article" date="2008" name="Science">
        <title>The Physcomitrella genome reveals evolutionary insights into the conquest of land by plants.</title>
        <authorList>
            <person name="Rensing S."/>
            <person name="Lang D."/>
            <person name="Zimmer A."/>
            <person name="Terry A."/>
            <person name="Salamov A."/>
            <person name="Shapiro H."/>
            <person name="Nishiyama T."/>
            <person name="Perroud P.-F."/>
            <person name="Lindquist E."/>
            <person name="Kamisugi Y."/>
            <person name="Tanahashi T."/>
            <person name="Sakakibara K."/>
            <person name="Fujita T."/>
            <person name="Oishi K."/>
            <person name="Shin-I T."/>
            <person name="Kuroki Y."/>
            <person name="Toyoda A."/>
            <person name="Suzuki Y."/>
            <person name="Hashimoto A."/>
            <person name="Yamaguchi K."/>
            <person name="Sugano A."/>
            <person name="Kohara Y."/>
            <person name="Fujiyama A."/>
            <person name="Anterola A."/>
            <person name="Aoki S."/>
            <person name="Ashton N."/>
            <person name="Barbazuk W.B."/>
            <person name="Barker E."/>
            <person name="Bennetzen J."/>
            <person name="Bezanilla M."/>
            <person name="Blankenship R."/>
            <person name="Cho S.H."/>
            <person name="Dutcher S."/>
            <person name="Estelle M."/>
            <person name="Fawcett J.A."/>
            <person name="Gundlach H."/>
            <person name="Hanada K."/>
            <person name="Heyl A."/>
            <person name="Hicks K.A."/>
            <person name="Hugh J."/>
            <person name="Lohr M."/>
            <person name="Mayer K."/>
            <person name="Melkozernov A."/>
            <person name="Murata T."/>
            <person name="Nelson D."/>
            <person name="Pils B."/>
            <person name="Prigge M."/>
            <person name="Reiss B."/>
            <person name="Renner T."/>
            <person name="Rombauts S."/>
            <person name="Rushton P."/>
            <person name="Sanderfoot A."/>
            <person name="Schween G."/>
            <person name="Shiu S.-H."/>
            <person name="Stueber K."/>
            <person name="Theodoulou F.L."/>
            <person name="Tu H."/>
            <person name="Van de Peer Y."/>
            <person name="Verrier P.J."/>
            <person name="Waters E."/>
            <person name="Wood A."/>
            <person name="Yang L."/>
            <person name="Cove D."/>
            <person name="Cuming A."/>
            <person name="Hasebe M."/>
            <person name="Lucas S."/>
            <person name="Mishler D.B."/>
            <person name="Reski R."/>
            <person name="Grigoriev I."/>
            <person name="Quatrano R.S."/>
            <person name="Boore J.L."/>
        </authorList>
    </citation>
    <scope>NUCLEOTIDE SEQUENCE [LARGE SCALE GENOMIC DNA]</scope>
    <source>
        <strain evidence="10 11">cv. Gransden 2004</strain>
    </source>
</reference>
<dbReference type="Gene3D" id="3.80.10.10">
    <property type="entry name" value="Ribonuclease Inhibitor"/>
    <property type="match status" value="1"/>
</dbReference>
<evidence type="ECO:0000256" key="6">
    <source>
        <dbReference type="ARBA" id="ARBA00022989"/>
    </source>
</evidence>
<proteinExistence type="predicted"/>
<keyword evidence="11" id="KW-1185">Reference proteome</keyword>
<reference evidence="10 11" key="2">
    <citation type="journal article" date="2018" name="Plant J.">
        <title>The Physcomitrella patens chromosome-scale assembly reveals moss genome structure and evolution.</title>
        <authorList>
            <person name="Lang D."/>
            <person name="Ullrich K.K."/>
            <person name="Murat F."/>
            <person name="Fuchs J."/>
            <person name="Jenkins J."/>
            <person name="Haas F.B."/>
            <person name="Piednoel M."/>
            <person name="Gundlach H."/>
            <person name="Van Bel M."/>
            <person name="Meyberg R."/>
            <person name="Vives C."/>
            <person name="Morata J."/>
            <person name="Symeonidi A."/>
            <person name="Hiss M."/>
            <person name="Muchero W."/>
            <person name="Kamisugi Y."/>
            <person name="Saleh O."/>
            <person name="Blanc G."/>
            <person name="Decker E.L."/>
            <person name="van Gessel N."/>
            <person name="Grimwood J."/>
            <person name="Hayes R.D."/>
            <person name="Graham S.W."/>
            <person name="Gunter L.E."/>
            <person name="McDaniel S.F."/>
            <person name="Hoernstein S.N.W."/>
            <person name="Larsson A."/>
            <person name="Li F.W."/>
            <person name="Perroud P.F."/>
            <person name="Phillips J."/>
            <person name="Ranjan P."/>
            <person name="Rokshar D.S."/>
            <person name="Rothfels C.J."/>
            <person name="Schneider L."/>
            <person name="Shu S."/>
            <person name="Stevenson D.W."/>
            <person name="Thummler F."/>
            <person name="Tillich M."/>
            <person name="Villarreal Aguilar J.C."/>
            <person name="Widiez T."/>
            <person name="Wong G.K."/>
            <person name="Wymore A."/>
            <person name="Zhang Y."/>
            <person name="Zimmer A.D."/>
            <person name="Quatrano R.S."/>
            <person name="Mayer K.F.X."/>
            <person name="Goodstein D."/>
            <person name="Casacuberta J.M."/>
            <person name="Vandepoele K."/>
            <person name="Reski R."/>
            <person name="Cuming A.C."/>
            <person name="Tuskan G.A."/>
            <person name="Maumus F."/>
            <person name="Salse J."/>
            <person name="Schmutz J."/>
            <person name="Rensing S.A."/>
        </authorList>
    </citation>
    <scope>NUCLEOTIDE SEQUENCE [LARGE SCALE GENOMIC DNA]</scope>
    <source>
        <strain evidence="10 11">cv. Gransden 2004</strain>
    </source>
</reference>
<dbReference type="EMBL" id="ABEU02000021">
    <property type="status" value="NOT_ANNOTATED_CDS"/>
    <property type="molecule type" value="Genomic_DNA"/>
</dbReference>
<dbReference type="InterPro" id="IPR046956">
    <property type="entry name" value="RLP23-like"/>
</dbReference>
<evidence type="ECO:0000256" key="5">
    <source>
        <dbReference type="ARBA" id="ARBA00022737"/>
    </source>
</evidence>
<keyword evidence="8" id="KW-0325">Glycoprotein</keyword>